<dbReference type="GO" id="GO:0006281">
    <property type="term" value="P:DNA repair"/>
    <property type="evidence" value="ECO:0007669"/>
    <property type="project" value="TreeGrafter"/>
</dbReference>
<accession>A0A8T1TQP9</accession>
<dbReference type="VEuPathDB" id="FungiDB:PC110_g10471"/>
<feature type="compositionally biased region" description="Polar residues" evidence="4">
    <location>
        <begin position="115"/>
        <end position="133"/>
    </location>
</feature>
<evidence type="ECO:0000256" key="2">
    <source>
        <dbReference type="ARBA" id="ARBA00022801"/>
    </source>
</evidence>
<proteinExistence type="predicted"/>
<evidence type="ECO:0000256" key="1">
    <source>
        <dbReference type="ARBA" id="ARBA00022741"/>
    </source>
</evidence>
<dbReference type="AlphaFoldDB" id="A0A8T1TQP9"/>
<reference evidence="6" key="1">
    <citation type="submission" date="2021-01" db="EMBL/GenBank/DDBJ databases">
        <title>Phytophthora aleatoria, a newly-described species from Pinus radiata is distinct from Phytophthora cactorum isolates based on comparative genomics.</title>
        <authorList>
            <person name="Mcdougal R."/>
            <person name="Panda P."/>
            <person name="Williams N."/>
            <person name="Studholme D.J."/>
        </authorList>
    </citation>
    <scope>NUCLEOTIDE SEQUENCE</scope>
    <source>
        <strain evidence="6">NZFS 3830</strain>
    </source>
</reference>
<dbReference type="EMBL" id="JAENGZ010001960">
    <property type="protein sequence ID" value="KAG6945477.1"/>
    <property type="molecule type" value="Genomic_DNA"/>
</dbReference>
<sequence length="634" mass="71751">FLGRLVLFKRAQVLHIDGAYVVEPDGRNFGRLKLRIKRIQEAALDEEFAFIKSHIEGRHNTEVNMTDREKIQMASHSTCHVMGCTMHRWNEFRVQGAPDRVMEAETARYLPPVTPTSSRPTMNLSTPDISSNMPVKRENMLPASASPLSMEGLPIVLECGVYFKEEWPELREPTLNRQLNLLDLNLCLTSRMNAAQTDLHSFDVAGLKIQLVPGRDCENDRELEKEFGDLAYDACGGLDIYVDNAQNLKQPLPKRVELTTYDVVIVSFARAKMEWTLRRPPTAMEMQRTPGYGFDDQPDRYKDGSTRGEISSLLSVHWLRVFIDEGHKLGSGTTTQLMEMTRLLSTANQRQGTVDDVHPDSLLHAKSRKGAHEVENDLAVACMGGYAVEWTLTEKKMKSTIAKLRDDRVGGKRIAEVAKYLDGVCVKKTTKCRLKLFYIAARIHELMKEFEESSQGRQHELKVIVFSQSRECISRAKVAFKQQDILTADLIPPISPCERITNLAAFRSDPDIHVLLLPNLESHGLDLSFVTHIFLLKEIRDKSVEQQVISRAHRMGATQSLVVEQLFVDGTVECQLTSVNQQLFKRERSIVDSENGQLQPTREEVQEASSVGKSNFQAMKILYLLNTLRVLSDG</sequence>
<dbReference type="PANTHER" id="PTHR45626">
    <property type="entry name" value="TRANSCRIPTION TERMINATION FACTOR 2-RELATED"/>
    <property type="match status" value="1"/>
</dbReference>
<evidence type="ECO:0000313" key="6">
    <source>
        <dbReference type="EMBL" id="KAG6945477.1"/>
    </source>
</evidence>
<dbReference type="PANTHER" id="PTHR45626:SF14">
    <property type="entry name" value="ATP-DEPENDENT DNA HELICASE (EUROFUNG)"/>
    <property type="match status" value="1"/>
</dbReference>
<dbReference type="Pfam" id="PF00271">
    <property type="entry name" value="Helicase_C"/>
    <property type="match status" value="1"/>
</dbReference>
<dbReference type="GO" id="GO:0016787">
    <property type="term" value="F:hydrolase activity"/>
    <property type="evidence" value="ECO:0007669"/>
    <property type="project" value="UniProtKB-KW"/>
</dbReference>
<dbReference type="InterPro" id="IPR001650">
    <property type="entry name" value="Helicase_C-like"/>
</dbReference>
<organism evidence="6 7">
    <name type="scientific">Phytophthora cactorum</name>
    <dbReference type="NCBI Taxonomy" id="29920"/>
    <lineage>
        <taxon>Eukaryota</taxon>
        <taxon>Sar</taxon>
        <taxon>Stramenopiles</taxon>
        <taxon>Oomycota</taxon>
        <taxon>Peronosporomycetes</taxon>
        <taxon>Peronosporales</taxon>
        <taxon>Peronosporaceae</taxon>
        <taxon>Phytophthora</taxon>
    </lineage>
</organism>
<dbReference type="GO" id="GO:0005524">
    <property type="term" value="F:ATP binding"/>
    <property type="evidence" value="ECO:0007669"/>
    <property type="project" value="UniProtKB-KW"/>
</dbReference>
<feature type="non-terminal residue" evidence="6">
    <location>
        <position position="1"/>
    </location>
</feature>
<feature type="non-terminal residue" evidence="6">
    <location>
        <position position="634"/>
    </location>
</feature>
<dbReference type="PROSITE" id="PS51194">
    <property type="entry name" value="HELICASE_CTER"/>
    <property type="match status" value="1"/>
</dbReference>
<gene>
    <name evidence="6" type="ORF">JG687_00017270</name>
</gene>
<evidence type="ECO:0000313" key="7">
    <source>
        <dbReference type="Proteomes" id="UP000688947"/>
    </source>
</evidence>
<dbReference type="VEuPathDB" id="FungiDB:PC110_g623"/>
<dbReference type="GO" id="GO:0008094">
    <property type="term" value="F:ATP-dependent activity, acting on DNA"/>
    <property type="evidence" value="ECO:0007669"/>
    <property type="project" value="TreeGrafter"/>
</dbReference>
<dbReference type="VEuPathDB" id="FungiDB:PC110_g612"/>
<evidence type="ECO:0000259" key="5">
    <source>
        <dbReference type="PROSITE" id="PS51194"/>
    </source>
</evidence>
<dbReference type="Proteomes" id="UP000688947">
    <property type="component" value="Unassembled WGS sequence"/>
</dbReference>
<evidence type="ECO:0000256" key="3">
    <source>
        <dbReference type="ARBA" id="ARBA00022840"/>
    </source>
</evidence>
<dbReference type="GO" id="GO:0005634">
    <property type="term" value="C:nucleus"/>
    <property type="evidence" value="ECO:0007669"/>
    <property type="project" value="TreeGrafter"/>
</dbReference>
<keyword evidence="2" id="KW-0378">Hydrolase</keyword>
<feature type="domain" description="Helicase C-terminal" evidence="5">
    <location>
        <begin position="442"/>
        <end position="609"/>
    </location>
</feature>
<keyword evidence="3" id="KW-0067">ATP-binding</keyword>
<keyword evidence="1" id="KW-0547">Nucleotide-binding</keyword>
<feature type="region of interest" description="Disordered" evidence="4">
    <location>
        <begin position="111"/>
        <end position="134"/>
    </location>
</feature>
<dbReference type="VEuPathDB" id="FungiDB:PC110_g10472"/>
<comment type="caution">
    <text evidence="6">The sequence shown here is derived from an EMBL/GenBank/DDBJ whole genome shotgun (WGS) entry which is preliminary data.</text>
</comment>
<dbReference type="InterPro" id="IPR050628">
    <property type="entry name" value="SNF2_RAD54_helicase_TF"/>
</dbReference>
<evidence type="ECO:0000256" key="4">
    <source>
        <dbReference type="SAM" id="MobiDB-lite"/>
    </source>
</evidence>
<protein>
    <recommendedName>
        <fullName evidence="5">Helicase C-terminal domain-containing protein</fullName>
    </recommendedName>
</protein>
<name>A0A8T1TQP9_9STRA</name>
<dbReference type="OrthoDB" id="128359at2759"/>